<dbReference type="Gene3D" id="3.30.390.30">
    <property type="match status" value="1"/>
</dbReference>
<dbReference type="Proteomes" id="UP001595823">
    <property type="component" value="Unassembled WGS sequence"/>
</dbReference>
<dbReference type="SUPFAM" id="SSF51905">
    <property type="entry name" value="FAD/NAD(P)-binding domain"/>
    <property type="match status" value="1"/>
</dbReference>
<name>A0ABV8TW39_9ACTN</name>
<dbReference type="Pfam" id="PF07992">
    <property type="entry name" value="Pyr_redox_2"/>
    <property type="match status" value="1"/>
</dbReference>
<dbReference type="InterPro" id="IPR036188">
    <property type="entry name" value="FAD/NAD-bd_sf"/>
</dbReference>
<comment type="cofactor">
    <cofactor evidence="1">
        <name>FAD</name>
        <dbReference type="ChEBI" id="CHEBI:57692"/>
    </cofactor>
</comment>
<dbReference type="Gene3D" id="3.50.50.60">
    <property type="entry name" value="FAD/NAD(P)-binding domain"/>
    <property type="match status" value="2"/>
</dbReference>
<dbReference type="InterPro" id="IPR004099">
    <property type="entry name" value="Pyr_nucl-diS_OxRdtase_dimer"/>
</dbReference>
<feature type="domain" description="FAD/NAD(P)-binding" evidence="6">
    <location>
        <begin position="3"/>
        <end position="324"/>
    </location>
</feature>
<evidence type="ECO:0000256" key="3">
    <source>
        <dbReference type="ARBA" id="ARBA00022630"/>
    </source>
</evidence>
<dbReference type="InterPro" id="IPR023753">
    <property type="entry name" value="FAD/NAD-binding_dom"/>
</dbReference>
<dbReference type="PIRSF" id="PIRSF000350">
    <property type="entry name" value="Mercury_reductase_MerA"/>
    <property type="match status" value="1"/>
</dbReference>
<dbReference type="InterPro" id="IPR016156">
    <property type="entry name" value="FAD/NAD-linked_Rdtase_dimer_sf"/>
</dbReference>
<accession>A0ABV8TW39</accession>
<sequence>MARVAIIGGGPAGYEAALVAAQLNAEVTLIEATGAGGACVLTDCVPSKSFIAASNAVTEAKESVDLGVEVDAPRVKPKAVNARVKQLAGQQSGDIAGKLTTAGVTLVDGTATLADCEGRTHAVRVSPRDGEDYTIHADIVLLATGATPRVLPTTPVDGERVLTCRQLYDLDELPEHLIVVGSGVTGAEFASAYLSMGSRVTLISSRDRVMPHEDRDAAEAVESVFRGRGMDIRSHARANAVRRTDDGVEVELGDGTVVPGSHALITVGSVPNSEGLGLAELGVDTDDRGYIPVDKVSRTNVPGIYAAGDVTGVHALASVAAMQGRIAVWHALGEAVRPIKLRNVASNVFSDPELATVGVTQGDVDSGKVDCRVVKLPLASNPRAKMLNRSAGFVKIFAWRTSGVVAGGVIVASRAGELIQPVAIAVEHRLTVEQLARTLTIYPSLSGSVAEAARQLMEY</sequence>
<evidence type="ECO:0000256" key="2">
    <source>
        <dbReference type="ARBA" id="ARBA00007532"/>
    </source>
</evidence>
<dbReference type="PANTHER" id="PTHR43014">
    <property type="entry name" value="MERCURIC REDUCTASE"/>
    <property type="match status" value="1"/>
</dbReference>
<keyword evidence="4" id="KW-0274">FAD</keyword>
<evidence type="ECO:0000256" key="1">
    <source>
        <dbReference type="ARBA" id="ARBA00001974"/>
    </source>
</evidence>
<dbReference type="EMBL" id="JBHSDK010000010">
    <property type="protein sequence ID" value="MFC4334996.1"/>
    <property type="molecule type" value="Genomic_DNA"/>
</dbReference>
<dbReference type="RefSeq" id="WP_380619236.1">
    <property type="nucleotide sequence ID" value="NZ_JBHSDK010000010.1"/>
</dbReference>
<gene>
    <name evidence="7" type="ORF">ACFPET_07280</name>
</gene>
<dbReference type="Pfam" id="PF02852">
    <property type="entry name" value="Pyr_redox_dim"/>
    <property type="match status" value="1"/>
</dbReference>
<dbReference type="PANTHER" id="PTHR43014:SF1">
    <property type="entry name" value="NAD(P)H DEHYDROGENASE (QUINONE)"/>
    <property type="match status" value="1"/>
</dbReference>
<evidence type="ECO:0000259" key="6">
    <source>
        <dbReference type="Pfam" id="PF07992"/>
    </source>
</evidence>
<evidence type="ECO:0000256" key="4">
    <source>
        <dbReference type="ARBA" id="ARBA00022827"/>
    </source>
</evidence>
<proteinExistence type="inferred from homology"/>
<evidence type="ECO:0000313" key="8">
    <source>
        <dbReference type="Proteomes" id="UP001595823"/>
    </source>
</evidence>
<comment type="caution">
    <text evidence="7">The sequence shown here is derived from an EMBL/GenBank/DDBJ whole genome shotgun (WGS) entry which is preliminary data.</text>
</comment>
<dbReference type="InterPro" id="IPR001100">
    <property type="entry name" value="Pyr_nuc-diS_OxRdtase"/>
</dbReference>
<evidence type="ECO:0000313" key="7">
    <source>
        <dbReference type="EMBL" id="MFC4334996.1"/>
    </source>
</evidence>
<keyword evidence="3" id="KW-0285">Flavoprotein</keyword>
<dbReference type="PRINTS" id="PR00368">
    <property type="entry name" value="FADPNR"/>
</dbReference>
<protein>
    <submittedName>
        <fullName evidence="7">NAD(P)H-quinone dehydrogenase</fullName>
    </submittedName>
</protein>
<dbReference type="SUPFAM" id="SSF55424">
    <property type="entry name" value="FAD/NAD-linked reductases, dimerisation (C-terminal) domain"/>
    <property type="match status" value="1"/>
</dbReference>
<feature type="domain" description="Pyridine nucleotide-disulphide oxidoreductase dimerisation" evidence="5">
    <location>
        <begin position="345"/>
        <end position="452"/>
    </location>
</feature>
<reference evidence="8" key="1">
    <citation type="journal article" date="2019" name="Int. J. Syst. Evol. Microbiol.">
        <title>The Global Catalogue of Microorganisms (GCM) 10K type strain sequencing project: providing services to taxonomists for standard genome sequencing and annotation.</title>
        <authorList>
            <consortium name="The Broad Institute Genomics Platform"/>
            <consortium name="The Broad Institute Genome Sequencing Center for Infectious Disease"/>
            <person name="Wu L."/>
            <person name="Ma J."/>
        </authorList>
    </citation>
    <scope>NUCLEOTIDE SEQUENCE [LARGE SCALE GENOMIC DNA]</scope>
    <source>
        <strain evidence="8">IBRC-M 10908</strain>
    </source>
</reference>
<evidence type="ECO:0000259" key="5">
    <source>
        <dbReference type="Pfam" id="PF02852"/>
    </source>
</evidence>
<organism evidence="7 8">
    <name type="scientific">Salininema proteolyticum</name>
    <dbReference type="NCBI Taxonomy" id="1607685"/>
    <lineage>
        <taxon>Bacteria</taxon>
        <taxon>Bacillati</taxon>
        <taxon>Actinomycetota</taxon>
        <taxon>Actinomycetes</taxon>
        <taxon>Glycomycetales</taxon>
        <taxon>Glycomycetaceae</taxon>
        <taxon>Salininema</taxon>
    </lineage>
</organism>
<dbReference type="NCBIfam" id="NF005883">
    <property type="entry name" value="PRK07845.1"/>
    <property type="match status" value="1"/>
</dbReference>
<comment type="similarity">
    <text evidence="2">Belongs to the class-I pyridine nucleotide-disulfide oxidoreductase family.</text>
</comment>
<dbReference type="PRINTS" id="PR00411">
    <property type="entry name" value="PNDRDTASEI"/>
</dbReference>
<keyword evidence="8" id="KW-1185">Reference proteome</keyword>